<accession>A0A4T3EY99</accession>
<name>A0A4T3EY99_9SPHN</name>
<dbReference type="Proteomes" id="UP000309389">
    <property type="component" value="Unassembled WGS sequence"/>
</dbReference>
<dbReference type="RefSeq" id="WP_136694105.1">
    <property type="nucleotide sequence ID" value="NZ_SSHH01000003.1"/>
</dbReference>
<reference evidence="1 2" key="1">
    <citation type="submission" date="2019-04" db="EMBL/GenBank/DDBJ databases">
        <title>Altererythrobacter aquimixticola sp. nov., isolated from sediment of junction between the ocean and a freshwater spring.</title>
        <authorList>
            <person name="Yoon J.-H."/>
        </authorList>
    </citation>
    <scope>NUCLEOTIDE SEQUENCE [LARGE SCALE GENOMIC DNA]</scope>
    <source>
        <strain evidence="1 2">SSKS-13</strain>
    </source>
</reference>
<organism evidence="1 2">
    <name type="scientific">Alteraurantiacibacter aquimixticola</name>
    <dbReference type="NCBI Taxonomy" id="2489173"/>
    <lineage>
        <taxon>Bacteria</taxon>
        <taxon>Pseudomonadati</taxon>
        <taxon>Pseudomonadota</taxon>
        <taxon>Alphaproteobacteria</taxon>
        <taxon>Sphingomonadales</taxon>
        <taxon>Erythrobacteraceae</taxon>
        <taxon>Alteraurantiacibacter</taxon>
    </lineage>
</organism>
<dbReference type="InterPro" id="IPR011749">
    <property type="entry name" value="CHP02243"/>
</dbReference>
<evidence type="ECO:0000313" key="2">
    <source>
        <dbReference type="Proteomes" id="UP000309389"/>
    </source>
</evidence>
<comment type="caution">
    <text evidence="1">The sequence shown here is derived from an EMBL/GenBank/DDBJ whole genome shotgun (WGS) entry which is preliminary data.</text>
</comment>
<evidence type="ECO:0000313" key="1">
    <source>
        <dbReference type="EMBL" id="TIX49628.1"/>
    </source>
</evidence>
<protein>
    <submittedName>
        <fullName evidence="1">Putative baseplate assembly protein</fullName>
    </submittedName>
</protein>
<proteinExistence type="predicted"/>
<dbReference type="NCBIfam" id="TIGR02243">
    <property type="entry name" value="putative baseplate assembly protein"/>
    <property type="match status" value="1"/>
</dbReference>
<dbReference type="AlphaFoldDB" id="A0A4T3EY99"/>
<gene>
    <name evidence="1" type="ORF">E5222_12420</name>
</gene>
<dbReference type="OrthoDB" id="9027184at2"/>
<dbReference type="EMBL" id="SSHH01000003">
    <property type="protein sequence ID" value="TIX49628.1"/>
    <property type="molecule type" value="Genomic_DNA"/>
</dbReference>
<sequence>MPLEAPTLDDRRFDDIVAEAFQLIPRFAPEWTDRNDSDPGVALTKLFAWMSELTLFRLNQVPELNYIRFLQMVGIDRIPASAAQAIVTFAASRTDVSEIFVPQGTQLAAPPDDNGQIIFETTEAVSVLGTALAALQVWDGFSYSIATSAAAADGQSFHAFGPRAREGAALMLGFAGPASMTAGPISLYVRMAERRGAPPPVSRADPAAEASLPPPARLVWEYWDLANWQPMTVLRDETSAMTRSGHVRLRGPGNTARLAIRGDVATPLYWLRCRVETTAWEATPRVDAIIPSSVPAIQATTQRDEVVGRSDGTPGQGFTLALAPVLPLPSADTLMASDGRAVTLHAVHLEVDEGSGFEPWQEVEDFHASGKDDPHFTLNRATATIRFGDGVKGRIPAVFMPAGGRGNIVARRYLSGGGLRGNLPAGAIATIQGFLPGIASVTNPFAATGGAQEETVGAAKKRAAAHISANGRAVTATDFETNALEAGVRRAKALALTHPRYPGVSIPGSVTVIVVPDGDEPNPMPSDHTLASVALQLDQTRLITTEVHVVAPTYNEVSIEADIVVKRTAAPELVRADLEARLNRFLHPLTGGSEGLGWPFGGDIYYSDIYRLVIETRDVVRLRDGQLGLRVNGELAPFCRDVTICPGELVFARTHRLAFYPDGSVP</sequence>
<keyword evidence="2" id="KW-1185">Reference proteome</keyword>